<evidence type="ECO:0000313" key="18">
    <source>
        <dbReference type="Proteomes" id="UP000275408"/>
    </source>
</evidence>
<evidence type="ECO:0000256" key="11">
    <source>
        <dbReference type="ARBA" id="ARBA00023157"/>
    </source>
</evidence>
<dbReference type="SMART" id="SM00063">
    <property type="entry name" value="FRI"/>
    <property type="match status" value="4"/>
</dbReference>
<dbReference type="Gene3D" id="3.40.50.150">
    <property type="entry name" value="Vaccinia Virus protein VP39"/>
    <property type="match status" value="1"/>
</dbReference>
<evidence type="ECO:0000256" key="13">
    <source>
        <dbReference type="ARBA" id="ARBA00023224"/>
    </source>
</evidence>
<dbReference type="Pfam" id="PF01135">
    <property type="entry name" value="PCMT"/>
    <property type="match status" value="1"/>
</dbReference>
<feature type="signal peptide" evidence="15">
    <location>
        <begin position="1"/>
        <end position="23"/>
    </location>
</feature>
<dbReference type="GO" id="GO:0060070">
    <property type="term" value="P:canonical Wnt signaling pathway"/>
    <property type="evidence" value="ECO:0007669"/>
    <property type="project" value="TreeGrafter"/>
</dbReference>
<comment type="caution">
    <text evidence="14">Lacks conserved residue(s) required for the propagation of feature annotation.</text>
</comment>
<feature type="disulfide bond" evidence="14">
    <location>
        <begin position="248"/>
        <end position="272"/>
    </location>
</feature>
<gene>
    <name evidence="17" type="ORF">pdam_00016612</name>
</gene>
<feature type="domain" description="FZ" evidence="16">
    <location>
        <begin position="302"/>
        <end position="417"/>
    </location>
</feature>
<dbReference type="FunFam" id="1.10.2000.10:FF:000004">
    <property type="entry name" value="Frizzled class receptor 8a"/>
    <property type="match status" value="1"/>
</dbReference>
<keyword evidence="12" id="KW-0675">Receptor</keyword>
<proteinExistence type="inferred from homology"/>
<evidence type="ECO:0000256" key="3">
    <source>
        <dbReference type="ARBA" id="ARBA00022473"/>
    </source>
</evidence>
<dbReference type="GO" id="GO:0035567">
    <property type="term" value="P:non-canonical Wnt signaling pathway"/>
    <property type="evidence" value="ECO:0007669"/>
    <property type="project" value="TreeGrafter"/>
</dbReference>
<evidence type="ECO:0000313" key="17">
    <source>
        <dbReference type="EMBL" id="RMX37566.1"/>
    </source>
</evidence>
<dbReference type="InterPro" id="IPR036790">
    <property type="entry name" value="Frizzled_dom_sf"/>
</dbReference>
<keyword evidence="7 15" id="KW-0732">Signal</keyword>
<keyword evidence="9" id="KW-0297">G-protein coupled receptor</keyword>
<dbReference type="InterPro" id="IPR015526">
    <property type="entry name" value="Frizzled/SFRP"/>
</dbReference>
<keyword evidence="10" id="KW-0472">Membrane</keyword>
<dbReference type="STRING" id="46731.A0A3M6T834"/>
<evidence type="ECO:0000256" key="8">
    <source>
        <dbReference type="ARBA" id="ARBA00022989"/>
    </source>
</evidence>
<dbReference type="SUPFAM" id="SSF53335">
    <property type="entry name" value="S-adenosyl-L-methionine-dependent methyltransferases"/>
    <property type="match status" value="1"/>
</dbReference>
<evidence type="ECO:0000256" key="14">
    <source>
        <dbReference type="PROSITE-ProRule" id="PRU00090"/>
    </source>
</evidence>
<protein>
    <recommendedName>
        <fullName evidence="16">FZ domain-containing protein</fullName>
    </recommendedName>
</protein>
<feature type="disulfide bond" evidence="14">
    <location>
        <begin position="564"/>
        <end position="588"/>
    </location>
</feature>
<evidence type="ECO:0000256" key="5">
    <source>
        <dbReference type="ARBA" id="ARBA00022687"/>
    </source>
</evidence>
<keyword evidence="6" id="KW-0812">Transmembrane</keyword>
<feature type="domain" description="FZ" evidence="16">
    <location>
        <begin position="488"/>
        <end position="603"/>
    </location>
</feature>
<evidence type="ECO:0000256" key="12">
    <source>
        <dbReference type="ARBA" id="ARBA00023170"/>
    </source>
</evidence>
<feature type="domain" description="FZ" evidence="16">
    <location>
        <begin position="167"/>
        <end position="286"/>
    </location>
</feature>
<keyword evidence="3" id="KW-0217">Developmental protein</keyword>
<feature type="disulfide bond" evidence="14">
    <location>
        <begin position="434"/>
        <end position="458"/>
    </location>
</feature>
<evidence type="ECO:0000256" key="6">
    <source>
        <dbReference type="ARBA" id="ARBA00022692"/>
    </source>
</evidence>
<name>A0A3M6T834_POCDA</name>
<keyword evidence="4" id="KW-1003">Cell membrane</keyword>
<feature type="disulfide bond" evidence="14">
    <location>
        <begin position="533"/>
        <end position="571"/>
    </location>
</feature>
<evidence type="ECO:0000256" key="15">
    <source>
        <dbReference type="SAM" id="SignalP"/>
    </source>
</evidence>
<feature type="disulfide bond" evidence="14">
    <location>
        <begin position="28"/>
        <end position="89"/>
    </location>
</feature>
<feature type="disulfide bond" evidence="14">
    <location>
        <begin position="180"/>
        <end position="226"/>
    </location>
</feature>
<feature type="disulfide bond" evidence="14">
    <location>
        <begin position="73"/>
        <end position="111"/>
    </location>
</feature>
<dbReference type="GO" id="GO:0017147">
    <property type="term" value="F:Wnt-protein binding"/>
    <property type="evidence" value="ECO:0007669"/>
    <property type="project" value="TreeGrafter"/>
</dbReference>
<feature type="disulfide bond" evidence="14">
    <location>
        <begin position="347"/>
        <end position="385"/>
    </location>
</feature>
<keyword evidence="18" id="KW-1185">Reference proteome</keyword>
<dbReference type="InterPro" id="IPR020067">
    <property type="entry name" value="Frizzled_dom"/>
</dbReference>
<evidence type="ECO:0000256" key="2">
    <source>
        <dbReference type="ARBA" id="ARBA00008077"/>
    </source>
</evidence>
<dbReference type="Gene3D" id="1.10.2000.10">
    <property type="entry name" value="Frizzled cysteine-rich domain"/>
    <property type="match status" value="5"/>
</dbReference>
<dbReference type="PANTHER" id="PTHR11309:SF126">
    <property type="entry name" value="FRIZZLED-2"/>
    <property type="match status" value="1"/>
</dbReference>
<comment type="similarity">
    <text evidence="2">Belongs to the G-protein coupled receptor Fz/Smo family.</text>
</comment>
<dbReference type="InterPro" id="IPR029063">
    <property type="entry name" value="SAM-dependent_MTases_sf"/>
</dbReference>
<evidence type="ECO:0000259" key="16">
    <source>
        <dbReference type="PROSITE" id="PS50038"/>
    </source>
</evidence>
<dbReference type="CDD" id="cd02440">
    <property type="entry name" value="AdoMet_MTases"/>
    <property type="match status" value="1"/>
</dbReference>
<evidence type="ECO:0000256" key="10">
    <source>
        <dbReference type="ARBA" id="ARBA00023136"/>
    </source>
</evidence>
<dbReference type="Proteomes" id="UP000275408">
    <property type="component" value="Unassembled WGS sequence"/>
</dbReference>
<reference evidence="17 18" key="1">
    <citation type="journal article" date="2018" name="Sci. Rep.">
        <title>Comparative analysis of the Pocillopora damicornis genome highlights role of immune system in coral evolution.</title>
        <authorList>
            <person name="Cunning R."/>
            <person name="Bay R.A."/>
            <person name="Gillette P."/>
            <person name="Baker A.C."/>
            <person name="Traylor-Knowles N."/>
        </authorList>
    </citation>
    <scope>NUCLEOTIDE SEQUENCE [LARGE SCALE GENOMIC DNA]</scope>
    <source>
        <strain evidence="17">RSMAS</strain>
        <tissue evidence="17">Whole animal</tissue>
    </source>
</reference>
<feature type="disulfide bond" evidence="14">
    <location>
        <begin position="36"/>
        <end position="82"/>
    </location>
</feature>
<dbReference type="Pfam" id="PF01392">
    <property type="entry name" value="Fz"/>
    <property type="match status" value="5"/>
</dbReference>
<feature type="disulfide bond" evidence="14">
    <location>
        <begin position="217"/>
        <end position="255"/>
    </location>
</feature>
<dbReference type="PROSITE" id="PS50038">
    <property type="entry name" value="FZ"/>
    <property type="match status" value="5"/>
</dbReference>
<accession>A0A3M6T834</accession>
<feature type="chain" id="PRO_5018203392" description="FZ domain-containing protein" evidence="15">
    <location>
        <begin position="24"/>
        <end position="738"/>
    </location>
</feature>
<evidence type="ECO:0000256" key="7">
    <source>
        <dbReference type="ARBA" id="ARBA00022729"/>
    </source>
</evidence>
<organism evidence="17 18">
    <name type="scientific">Pocillopora damicornis</name>
    <name type="common">Cauliflower coral</name>
    <name type="synonym">Millepora damicornis</name>
    <dbReference type="NCBI Taxonomy" id="46731"/>
    <lineage>
        <taxon>Eukaryota</taxon>
        <taxon>Metazoa</taxon>
        <taxon>Cnidaria</taxon>
        <taxon>Anthozoa</taxon>
        <taxon>Hexacorallia</taxon>
        <taxon>Scleractinia</taxon>
        <taxon>Astrocoeniina</taxon>
        <taxon>Pocilloporidae</taxon>
        <taxon>Pocillopora</taxon>
    </lineage>
</organism>
<keyword evidence="11 14" id="KW-1015">Disulfide bond</keyword>
<feature type="domain" description="FZ" evidence="16">
    <location>
        <begin position="414"/>
        <end position="472"/>
    </location>
</feature>
<dbReference type="SUPFAM" id="SSF63501">
    <property type="entry name" value="Frizzled cysteine-rich domain"/>
    <property type="match status" value="5"/>
</dbReference>
<evidence type="ECO:0000256" key="9">
    <source>
        <dbReference type="ARBA" id="ARBA00023040"/>
    </source>
</evidence>
<dbReference type="EMBL" id="RCHS01004096">
    <property type="protein sequence ID" value="RMX37566.1"/>
    <property type="molecule type" value="Genomic_DNA"/>
</dbReference>
<comment type="caution">
    <text evidence="17">The sequence shown here is derived from an EMBL/GenBank/DDBJ whole genome shotgun (WGS) entry which is preliminary data.</text>
</comment>
<dbReference type="GO" id="GO:0042813">
    <property type="term" value="F:Wnt receptor activity"/>
    <property type="evidence" value="ECO:0007669"/>
    <property type="project" value="TreeGrafter"/>
</dbReference>
<feature type="domain" description="FZ" evidence="16">
    <location>
        <begin position="23"/>
        <end position="143"/>
    </location>
</feature>
<dbReference type="GO" id="GO:0004930">
    <property type="term" value="F:G protein-coupled receptor activity"/>
    <property type="evidence" value="ECO:0007669"/>
    <property type="project" value="UniProtKB-KW"/>
</dbReference>
<dbReference type="AlphaFoldDB" id="A0A3M6T834"/>
<feature type="disulfide bond" evidence="14">
    <location>
        <begin position="378"/>
        <end position="402"/>
    </location>
</feature>
<keyword evidence="5" id="KW-0879">Wnt signaling pathway</keyword>
<feature type="disulfide bond" evidence="14">
    <location>
        <begin position="104"/>
        <end position="128"/>
    </location>
</feature>
<dbReference type="CDD" id="cd07066">
    <property type="entry name" value="CRD_FZ"/>
    <property type="match status" value="1"/>
</dbReference>
<evidence type="ECO:0000256" key="4">
    <source>
        <dbReference type="ARBA" id="ARBA00022475"/>
    </source>
</evidence>
<feature type="disulfide bond" evidence="14">
    <location>
        <begin position="172"/>
        <end position="233"/>
    </location>
</feature>
<dbReference type="GO" id="GO:0005886">
    <property type="term" value="C:plasma membrane"/>
    <property type="evidence" value="ECO:0007669"/>
    <property type="project" value="UniProtKB-SubCell"/>
</dbReference>
<keyword evidence="8" id="KW-1133">Transmembrane helix</keyword>
<sequence length="738" mass="82736">MAEIQCVVFTTLLLLSALTCVSGKIGKCEKIKIPLCQGIGYNFTSMPNMFNHDTQEEAALEVHQFWPFVEIKCSADLKLFLCSMFAPNCQPNVKKRVPPCRSICERARDGCARLMRQYGFSWPKRMRCKTFPEHGGDEPCMEGNGIVANGTSTTPHPLVPVPLKKTTPFKKCEKIKVPLCQGIGYNFTYMPNMFNHDTQEEAALEVHQFWPLVEIKCSADLKLFLCSIYTPICQPNYRKEIPPCRSLCQKAREGCAPLMRQYGFSWPKRMRCENFPKLGQKICIEPNRNSAKGSVTTPLPSVTVKKCRRIKIPFCQGIGYNRTSLPKIKEEDAVYFQQLRPLFGCKCSPNLKLFLCSMYAPECRPNVTDPLPPCRSTCKQAKRGCAPFMRLHHVRWPKRMRCKNFPKAGGKKSCIDPNGIPNYGKEIPPCRSLCQQAREGCAPLMRQYGFSWPKRMRCENFPKFGQKICIGPNRNSAKGSVTTPLPSVAVKKCKRIKIPFCQGIGYNRTSLPNIKEEEAVYFQQLRPLFGGKCSPNLKLFLCSMYAPECRPNVTDPLPPCRSTCKQAKRGCAPFMRLHHVRWPKRMRCKNFPKAGGKKSCIDPNGIHVYALQQLEGHLKEGACALDVGSGSGYLTAAMAYMVGESGKVHGIDHIDKLVKDSLANIKRGKPELLEKGRVKIVSGDGRKGYEPGQPYDAIHVGAAAAELPSALLEQLKPGGRLIFPVGAEARNKVLEQHD</sequence>
<dbReference type="PANTHER" id="PTHR11309">
    <property type="entry name" value="FRIZZLED"/>
    <property type="match status" value="1"/>
</dbReference>
<keyword evidence="13" id="KW-0807">Transducer</keyword>
<evidence type="ECO:0000256" key="1">
    <source>
        <dbReference type="ARBA" id="ARBA00004651"/>
    </source>
</evidence>
<dbReference type="OrthoDB" id="73890at2759"/>
<comment type="subcellular location">
    <subcellularLocation>
        <location evidence="1">Cell membrane</location>
        <topology evidence="1">Multi-pass membrane protein</topology>
    </subcellularLocation>
</comment>